<sequence>MKGRGSAMPIAIITGASSGLGRAYIDAIIRECPEIREIWVIARSKGKLERIASEYQSVRIVPVPLDLTDLRSFDELRDRLDATKPFIRMLVSNAGIGASRPFADEDPQRLLQLVQLNVMATTMVTCLCLPYMQRGSMILETGSILGVSPVGNLAAYSASKSYVRTLSVVLRQELKPRGIHVTVVQPGLMDTPMLSRGSKSSAGAVSDAGPGKRMSLPVLDPRDVAVGSIRAVKRNKAIYLPHPFNKLLAFLAKILPITFGVSVANM</sequence>
<evidence type="ECO:0000313" key="4">
    <source>
        <dbReference type="EMBL" id="PST46083.1"/>
    </source>
</evidence>
<name>A0A2T3G9D8_9BIFI</name>
<feature type="region of interest" description="Disordered" evidence="3">
    <location>
        <begin position="195"/>
        <end position="216"/>
    </location>
</feature>
<gene>
    <name evidence="4" type="ORF">CPA40_07745</name>
</gene>
<evidence type="ECO:0000256" key="3">
    <source>
        <dbReference type="SAM" id="MobiDB-lite"/>
    </source>
</evidence>
<proteinExistence type="inferred from homology"/>
<reference evidence="4 5" key="2">
    <citation type="submission" date="2018-03" db="EMBL/GenBank/DDBJ databases">
        <title>The comparative genomics of Bifidobacterium callitrichos reflects dietary carbohydrate utilization within the common marmoset gut.</title>
        <authorList>
            <person name="Rani A."/>
        </authorList>
    </citation>
    <scope>NUCLEOTIDE SEQUENCE [LARGE SCALE GENOMIC DNA]</scope>
    <source>
        <strain evidence="4 5">UMA51805</strain>
    </source>
</reference>
<keyword evidence="5" id="KW-1185">Reference proteome</keyword>
<dbReference type="InterPro" id="IPR002347">
    <property type="entry name" value="SDR_fam"/>
</dbReference>
<dbReference type="EMBL" id="NWTX01000013">
    <property type="protein sequence ID" value="PST46083.1"/>
    <property type="molecule type" value="Genomic_DNA"/>
</dbReference>
<dbReference type="PANTHER" id="PTHR44196">
    <property type="entry name" value="DEHYDROGENASE/REDUCTASE SDR FAMILY MEMBER 7B"/>
    <property type="match status" value="1"/>
</dbReference>
<dbReference type="PANTHER" id="PTHR44196:SF2">
    <property type="entry name" value="SHORT-CHAIN DEHYDROGENASE-RELATED"/>
    <property type="match status" value="1"/>
</dbReference>
<dbReference type="InterPro" id="IPR036291">
    <property type="entry name" value="NAD(P)-bd_dom_sf"/>
</dbReference>
<comment type="caution">
    <text evidence="4">The sequence shown here is derived from an EMBL/GenBank/DDBJ whole genome shotgun (WGS) entry which is preliminary data.</text>
</comment>
<dbReference type="SUPFAM" id="SSF51735">
    <property type="entry name" value="NAD(P)-binding Rossmann-fold domains"/>
    <property type="match status" value="1"/>
</dbReference>
<evidence type="ECO:0000256" key="2">
    <source>
        <dbReference type="ARBA" id="ARBA00023002"/>
    </source>
</evidence>
<evidence type="ECO:0000313" key="5">
    <source>
        <dbReference type="Proteomes" id="UP000240228"/>
    </source>
</evidence>
<dbReference type="PRINTS" id="PR00081">
    <property type="entry name" value="GDHRDH"/>
</dbReference>
<reference evidence="5" key="1">
    <citation type="submission" date="2017-09" db="EMBL/GenBank/DDBJ databases">
        <authorList>
            <person name="Sela D.A."/>
            <person name="Albert K."/>
        </authorList>
    </citation>
    <scope>NUCLEOTIDE SEQUENCE [LARGE SCALE GENOMIC DNA]</scope>
    <source>
        <strain evidence="5">UMA51805</strain>
    </source>
</reference>
<dbReference type="GO" id="GO:0016491">
    <property type="term" value="F:oxidoreductase activity"/>
    <property type="evidence" value="ECO:0007669"/>
    <property type="project" value="UniProtKB-KW"/>
</dbReference>
<dbReference type="GO" id="GO:0016020">
    <property type="term" value="C:membrane"/>
    <property type="evidence" value="ECO:0007669"/>
    <property type="project" value="TreeGrafter"/>
</dbReference>
<dbReference type="AlphaFoldDB" id="A0A2T3G9D8"/>
<keyword evidence="2" id="KW-0560">Oxidoreductase</keyword>
<evidence type="ECO:0000256" key="1">
    <source>
        <dbReference type="ARBA" id="ARBA00006484"/>
    </source>
</evidence>
<dbReference type="Proteomes" id="UP000240228">
    <property type="component" value="Unassembled WGS sequence"/>
</dbReference>
<dbReference type="CDD" id="cd05233">
    <property type="entry name" value="SDR_c"/>
    <property type="match status" value="1"/>
</dbReference>
<accession>A0A2T3G9D8</accession>
<dbReference type="Pfam" id="PF00106">
    <property type="entry name" value="adh_short"/>
    <property type="match status" value="1"/>
</dbReference>
<dbReference type="InterPro" id="IPR020904">
    <property type="entry name" value="Sc_DH/Rdtase_CS"/>
</dbReference>
<dbReference type="PROSITE" id="PS00061">
    <property type="entry name" value="ADH_SHORT"/>
    <property type="match status" value="1"/>
</dbReference>
<protein>
    <submittedName>
        <fullName evidence="4">Dehydrogenase</fullName>
    </submittedName>
</protein>
<comment type="similarity">
    <text evidence="1">Belongs to the short-chain dehydrogenases/reductases (SDR) family.</text>
</comment>
<organism evidence="4 5">
    <name type="scientific">Bifidobacterium callitrichos</name>
    <dbReference type="NCBI Taxonomy" id="762209"/>
    <lineage>
        <taxon>Bacteria</taxon>
        <taxon>Bacillati</taxon>
        <taxon>Actinomycetota</taxon>
        <taxon>Actinomycetes</taxon>
        <taxon>Bifidobacteriales</taxon>
        <taxon>Bifidobacteriaceae</taxon>
        <taxon>Bifidobacterium</taxon>
    </lineage>
</organism>
<dbReference type="Gene3D" id="3.40.50.720">
    <property type="entry name" value="NAD(P)-binding Rossmann-like Domain"/>
    <property type="match status" value="1"/>
</dbReference>